<dbReference type="Pfam" id="PF10458">
    <property type="entry name" value="Val_tRNA-synt_C"/>
    <property type="match status" value="1"/>
</dbReference>
<feature type="binding site" evidence="12">
    <location>
        <position position="675"/>
    </location>
    <ligand>
        <name>ATP</name>
        <dbReference type="ChEBI" id="CHEBI:30616"/>
    </ligand>
</feature>
<dbReference type="FunFam" id="1.10.287.380:FF:000001">
    <property type="entry name" value="Valine--tRNA ligase"/>
    <property type="match status" value="1"/>
</dbReference>
<keyword evidence="7 12" id="KW-0648">Protein biosynthesis</keyword>
<comment type="domain">
    <text evidence="12">ValRS has two distinct active sites: one for aminoacylation and one for editing. The misactivated threonine is translocated from the active site to the editing site.</text>
</comment>
<evidence type="ECO:0000313" key="16">
    <source>
        <dbReference type="EMBL" id="SEH95589.1"/>
    </source>
</evidence>
<dbReference type="GO" id="GO:0005829">
    <property type="term" value="C:cytosol"/>
    <property type="evidence" value="ECO:0007669"/>
    <property type="project" value="TreeGrafter"/>
</dbReference>
<dbReference type="RefSeq" id="WP_090847709.1">
    <property type="nucleotide sequence ID" value="NZ_FNXG01000003.1"/>
</dbReference>
<evidence type="ECO:0000256" key="6">
    <source>
        <dbReference type="ARBA" id="ARBA00022840"/>
    </source>
</evidence>
<dbReference type="PRINTS" id="PR00986">
    <property type="entry name" value="TRNASYNTHVAL"/>
</dbReference>
<evidence type="ECO:0000256" key="11">
    <source>
        <dbReference type="ARBA" id="ARBA00060830"/>
    </source>
</evidence>
<sequence>MSMEKTFDAATAEARIAAAWADSGAFAAGANARAGQPAFSMVIPPPNVTGSLHIGHALNNTLQDILARWHRMRGFDVLWQPGQDHAGIATQMVVERELAKDPSNPTRAEMGREEFLRRVWDWKAQSGGTIIGQLKRLGASLDWSRNAFTMSGAPGAPAGEQGNFHDAVIRVFVDMYDKGLIYRGKRLVNWDPHFETAISDLEVESREVDGQMWHFKYPLAGGETYEYVERDADGNVTLRETRDYISIATTRPETMLGDGAVAVHPDDARYAPIVGKLCEIPVGPQAHRRLIPIITDDYPDPDFGSGAVKITGAHDFNDYGVALRNGIPLYALMDGRARMRSDGLSYAESAAIATRAAAGVDVGDVSAVNLVPEDLRGLDRLDARARVVAAINAEGLAVTDADGNPYVERKKIMQPFGDRSGVVIEPMLTDQWFVDTAAIVQPAIDAVRDGRTRILPEQHEKVYFHWLENIEPWTISRQLWWGHQIPVWYGLNLAADSFTDDEGDDALSPIELLRLLGDDQLVKAGDLHHAAAHFDDLVEAFRADIAGLPHPLQVSRVIEVADREAAVDVFAQALADYNLTQDPTRLVYPVWRDPDVLDTWFSSGLWPIGTLGWPEDTAELRKYFPTDTLITGFDIIFFWVARMMMMQLAVVGEVPFRTVYVHGLVRDEKGAKMSKSKGNVIDPLELIDAYGADALRFTLTSMAAMGRDPKLGPKHVEANRNFVTKIWNAVRFAEMNGVFAAPSGQPQPVHTVNRWIIGETARARIALDEALAGYRYNEAAQGLYGFIWGKLCDWYVEFAKPLFDGEHAEETRATMRWVIEQAITMAHPVMPFVTEEIWALTGSRDRMLVHGDWPEYGAELIDAGADRQMNWVIGLIEDIRSARAQMGVPVGAKLDLIVTQADAAAREALAANAPLIERLARVNAPMDGTAGRGMIAVAAPGASFALPIGEVIDASAEAARLEKSLARSEKDAGGLRGRLGNPRFVENADAEVIEETRGKLAALDEEIARTRAALEQLRAM</sequence>
<dbReference type="PROSITE" id="PS00178">
    <property type="entry name" value="AA_TRNA_LIGASE_I"/>
    <property type="match status" value="1"/>
</dbReference>
<comment type="domain">
    <text evidence="12">The C-terminal coiled-coil domain is crucial for aminoacylation activity.</text>
</comment>
<feature type="domain" description="Methionyl/Valyl/Leucyl/Isoleucyl-tRNA synthetase anticodon-binding" evidence="14">
    <location>
        <begin position="753"/>
        <end position="896"/>
    </location>
</feature>
<dbReference type="InterPro" id="IPR009080">
    <property type="entry name" value="tRNAsynth_Ia_anticodon-bd"/>
</dbReference>
<dbReference type="InterPro" id="IPR002300">
    <property type="entry name" value="aa-tRNA-synth_Ia"/>
</dbReference>
<dbReference type="Pfam" id="PF08264">
    <property type="entry name" value="Anticodon_1"/>
    <property type="match status" value="1"/>
</dbReference>
<comment type="similarity">
    <text evidence="11 12">Belongs to the class-I aminoacyl-tRNA synthetase family. ValS type 1 subfamily.</text>
</comment>
<dbReference type="Gene3D" id="1.10.730.10">
    <property type="entry name" value="Isoleucyl-tRNA Synthetase, Domain 1"/>
    <property type="match status" value="1"/>
</dbReference>
<dbReference type="InterPro" id="IPR037118">
    <property type="entry name" value="Val-tRNA_synth_C_sf"/>
</dbReference>
<dbReference type="EC" id="6.1.1.9" evidence="12"/>
<reference evidence="17" key="1">
    <citation type="submission" date="2016-10" db="EMBL/GenBank/DDBJ databases">
        <authorList>
            <person name="Varghese N."/>
            <person name="Submissions S."/>
        </authorList>
    </citation>
    <scope>NUCLEOTIDE SEQUENCE [LARGE SCALE GENOMIC DNA]</scope>
    <source>
        <strain evidence="17">DSM 11593</strain>
    </source>
</reference>
<feature type="domain" description="Valyl-tRNA synthetase tRNA-binding arm" evidence="15">
    <location>
        <begin position="955"/>
        <end position="1017"/>
    </location>
</feature>
<dbReference type="InterPro" id="IPR010978">
    <property type="entry name" value="tRNA-bd_arm"/>
</dbReference>
<evidence type="ECO:0000256" key="7">
    <source>
        <dbReference type="ARBA" id="ARBA00022917"/>
    </source>
</evidence>
<dbReference type="OrthoDB" id="9810365at2"/>
<dbReference type="SUPFAM" id="SSF50677">
    <property type="entry name" value="ValRS/IleRS/LeuRS editing domain"/>
    <property type="match status" value="1"/>
</dbReference>
<accession>A0A1H6M2Y2</accession>
<dbReference type="InterPro" id="IPR014729">
    <property type="entry name" value="Rossmann-like_a/b/a_fold"/>
</dbReference>
<feature type="domain" description="Aminoacyl-tRNA synthetase class Ia" evidence="13">
    <location>
        <begin position="17"/>
        <end position="490"/>
    </location>
</feature>
<evidence type="ECO:0000259" key="13">
    <source>
        <dbReference type="Pfam" id="PF00133"/>
    </source>
</evidence>
<evidence type="ECO:0000256" key="3">
    <source>
        <dbReference type="ARBA" id="ARBA00022490"/>
    </source>
</evidence>
<gene>
    <name evidence="12" type="primary">valS</name>
    <name evidence="16" type="ORF">SAMN04488075_1865</name>
</gene>
<dbReference type="Gene3D" id="3.40.50.620">
    <property type="entry name" value="HUPs"/>
    <property type="match status" value="3"/>
</dbReference>
<dbReference type="GO" id="GO:0006438">
    <property type="term" value="P:valyl-tRNA aminoacylation"/>
    <property type="evidence" value="ECO:0007669"/>
    <property type="project" value="UniProtKB-UniRule"/>
</dbReference>
<dbReference type="FunFam" id="3.40.50.620:FF:000032">
    <property type="entry name" value="Valine--tRNA ligase"/>
    <property type="match status" value="1"/>
</dbReference>
<dbReference type="SUPFAM" id="SSF52374">
    <property type="entry name" value="Nucleotidylyl transferase"/>
    <property type="match status" value="1"/>
</dbReference>
<dbReference type="InterPro" id="IPR001412">
    <property type="entry name" value="aa-tRNA-synth_I_CS"/>
</dbReference>
<keyword evidence="5 12" id="KW-0547">Nucleotide-binding</keyword>
<organism evidence="16 17">
    <name type="scientific">Paracoccus alkenifer</name>
    <dbReference type="NCBI Taxonomy" id="65735"/>
    <lineage>
        <taxon>Bacteria</taxon>
        <taxon>Pseudomonadati</taxon>
        <taxon>Pseudomonadota</taxon>
        <taxon>Alphaproteobacteria</taxon>
        <taxon>Rhodobacterales</taxon>
        <taxon>Paracoccaceae</taxon>
        <taxon>Paracoccus</taxon>
    </lineage>
</organism>
<dbReference type="Gene3D" id="1.10.287.380">
    <property type="entry name" value="Valyl-tRNA synthetase, C-terminal domain"/>
    <property type="match status" value="1"/>
</dbReference>
<dbReference type="CDD" id="cd07962">
    <property type="entry name" value="Anticodon_Ia_Val"/>
    <property type="match status" value="1"/>
</dbReference>
<dbReference type="InterPro" id="IPR013155">
    <property type="entry name" value="M/V/L/I-tRNA-synth_anticd-bd"/>
</dbReference>
<dbReference type="GO" id="GO:0005524">
    <property type="term" value="F:ATP binding"/>
    <property type="evidence" value="ECO:0007669"/>
    <property type="project" value="UniProtKB-UniRule"/>
</dbReference>
<evidence type="ECO:0000313" key="17">
    <source>
        <dbReference type="Proteomes" id="UP000199125"/>
    </source>
</evidence>
<keyword evidence="4 12" id="KW-0436">Ligase</keyword>
<protein>
    <recommendedName>
        <fullName evidence="12">Valine--tRNA ligase</fullName>
        <ecNumber evidence="12">6.1.1.9</ecNumber>
    </recommendedName>
    <alternativeName>
        <fullName evidence="12">Valyl-tRNA synthetase</fullName>
        <shortName evidence="12">ValRS</shortName>
    </alternativeName>
</protein>
<dbReference type="Gene3D" id="3.90.740.10">
    <property type="entry name" value="Valyl/Leucyl/Isoleucyl-tRNA synthetase, editing domain"/>
    <property type="match status" value="1"/>
</dbReference>
<evidence type="ECO:0000259" key="15">
    <source>
        <dbReference type="Pfam" id="PF10458"/>
    </source>
</evidence>
<comment type="subcellular location">
    <subcellularLocation>
        <location evidence="1 12">Cytoplasm</location>
    </subcellularLocation>
</comment>
<dbReference type="InterPro" id="IPR033705">
    <property type="entry name" value="Anticodon_Ia_Val"/>
</dbReference>
<name>A0A1H6M2Y2_9RHOB</name>
<dbReference type="STRING" id="65735.SAMN04488075_1865"/>
<comment type="catalytic activity">
    <reaction evidence="10 12">
        <text>tRNA(Val) + L-valine + ATP = L-valyl-tRNA(Val) + AMP + diphosphate</text>
        <dbReference type="Rhea" id="RHEA:10704"/>
        <dbReference type="Rhea" id="RHEA-COMP:9672"/>
        <dbReference type="Rhea" id="RHEA-COMP:9708"/>
        <dbReference type="ChEBI" id="CHEBI:30616"/>
        <dbReference type="ChEBI" id="CHEBI:33019"/>
        <dbReference type="ChEBI" id="CHEBI:57762"/>
        <dbReference type="ChEBI" id="CHEBI:78442"/>
        <dbReference type="ChEBI" id="CHEBI:78537"/>
        <dbReference type="ChEBI" id="CHEBI:456215"/>
        <dbReference type="EC" id="6.1.1.9"/>
    </reaction>
</comment>
<feature type="coiled-coil region" evidence="12">
    <location>
        <begin position="951"/>
        <end position="1020"/>
    </location>
</feature>
<dbReference type="Proteomes" id="UP000199125">
    <property type="component" value="Unassembled WGS sequence"/>
</dbReference>
<feature type="domain" description="Aminoacyl-tRNA synthetase class Ia" evidence="13">
    <location>
        <begin position="591"/>
        <end position="709"/>
    </location>
</feature>
<dbReference type="EMBL" id="FNXG01000003">
    <property type="protein sequence ID" value="SEH95589.1"/>
    <property type="molecule type" value="Genomic_DNA"/>
</dbReference>
<comment type="subunit">
    <text evidence="2 12">Monomer.</text>
</comment>
<dbReference type="HAMAP" id="MF_02004">
    <property type="entry name" value="Val_tRNA_synth_type1"/>
    <property type="match status" value="1"/>
</dbReference>
<dbReference type="InterPro" id="IPR002303">
    <property type="entry name" value="Valyl-tRNA_ligase"/>
</dbReference>
<keyword evidence="8 12" id="KW-0175">Coiled coil</keyword>
<dbReference type="SUPFAM" id="SSF46589">
    <property type="entry name" value="tRNA-binding arm"/>
    <property type="match status" value="1"/>
</dbReference>
<keyword evidence="6 12" id="KW-0067">ATP-binding</keyword>
<dbReference type="GO" id="GO:0002161">
    <property type="term" value="F:aminoacyl-tRNA deacylase activity"/>
    <property type="evidence" value="ECO:0007669"/>
    <property type="project" value="InterPro"/>
</dbReference>
<dbReference type="NCBIfam" id="NF004349">
    <property type="entry name" value="PRK05729.1"/>
    <property type="match status" value="1"/>
</dbReference>
<evidence type="ECO:0000256" key="8">
    <source>
        <dbReference type="ARBA" id="ARBA00023054"/>
    </source>
</evidence>
<dbReference type="PANTHER" id="PTHR11946">
    <property type="entry name" value="VALYL-TRNA SYNTHETASES"/>
    <property type="match status" value="1"/>
</dbReference>
<keyword evidence="17" id="KW-1185">Reference proteome</keyword>
<evidence type="ECO:0000256" key="10">
    <source>
        <dbReference type="ARBA" id="ARBA00047552"/>
    </source>
</evidence>
<dbReference type="InterPro" id="IPR019499">
    <property type="entry name" value="Val-tRNA_synth_tRNA-bd"/>
</dbReference>
<evidence type="ECO:0000259" key="14">
    <source>
        <dbReference type="Pfam" id="PF08264"/>
    </source>
</evidence>
<dbReference type="AlphaFoldDB" id="A0A1H6M2Y2"/>
<evidence type="ECO:0000256" key="4">
    <source>
        <dbReference type="ARBA" id="ARBA00022598"/>
    </source>
</evidence>
<keyword evidence="9 12" id="KW-0030">Aminoacyl-tRNA synthetase</keyword>
<evidence type="ECO:0000256" key="9">
    <source>
        <dbReference type="ARBA" id="ARBA00023146"/>
    </source>
</evidence>
<keyword evidence="3 12" id="KW-0963">Cytoplasm</keyword>
<proteinExistence type="inferred from homology"/>
<dbReference type="PANTHER" id="PTHR11946:SF93">
    <property type="entry name" value="VALINE--TRNA LIGASE, CHLOROPLASTIC_MITOCHONDRIAL 2"/>
    <property type="match status" value="1"/>
</dbReference>
<dbReference type="SUPFAM" id="SSF47323">
    <property type="entry name" value="Anticodon-binding domain of a subclass of class I aminoacyl-tRNA synthetases"/>
    <property type="match status" value="1"/>
</dbReference>
<evidence type="ECO:0000256" key="1">
    <source>
        <dbReference type="ARBA" id="ARBA00004496"/>
    </source>
</evidence>
<comment type="function">
    <text evidence="12">Catalyzes the attachment of valine to tRNA(Val). As ValRS can inadvertently accommodate and process structurally similar amino acids such as threonine, to avoid such errors, it has a 'posttransfer' editing activity that hydrolyzes mischarged Thr-tRNA(Val) in a tRNA-dependent manner.</text>
</comment>
<dbReference type="InterPro" id="IPR009008">
    <property type="entry name" value="Val/Leu/Ile-tRNA-synth_edit"/>
</dbReference>
<dbReference type="GO" id="GO:0004832">
    <property type="term" value="F:valine-tRNA ligase activity"/>
    <property type="evidence" value="ECO:0007669"/>
    <property type="project" value="UniProtKB-UniRule"/>
</dbReference>
<feature type="short sequence motif" description="'HIGH' region" evidence="12">
    <location>
        <begin position="46"/>
        <end position="56"/>
    </location>
</feature>
<evidence type="ECO:0000256" key="2">
    <source>
        <dbReference type="ARBA" id="ARBA00011245"/>
    </source>
</evidence>
<evidence type="ECO:0000256" key="12">
    <source>
        <dbReference type="HAMAP-Rule" id="MF_02004"/>
    </source>
</evidence>
<dbReference type="Pfam" id="PF00133">
    <property type="entry name" value="tRNA-synt_1"/>
    <property type="match status" value="2"/>
</dbReference>
<feature type="short sequence motif" description="'KMSKS' region" evidence="12">
    <location>
        <begin position="672"/>
        <end position="676"/>
    </location>
</feature>
<evidence type="ECO:0000256" key="5">
    <source>
        <dbReference type="ARBA" id="ARBA00022741"/>
    </source>
</evidence>